<dbReference type="Proteomes" id="UP001470230">
    <property type="component" value="Unassembled WGS sequence"/>
</dbReference>
<organism evidence="1 2">
    <name type="scientific">Tritrichomonas musculus</name>
    <dbReference type="NCBI Taxonomy" id="1915356"/>
    <lineage>
        <taxon>Eukaryota</taxon>
        <taxon>Metamonada</taxon>
        <taxon>Parabasalia</taxon>
        <taxon>Tritrichomonadida</taxon>
        <taxon>Tritrichomonadidae</taxon>
        <taxon>Tritrichomonas</taxon>
    </lineage>
</organism>
<sequence>MQYPQKEDLVDTNATGSHEEFWVFSQVSQWGKSWIYSNPEHLNKVRSIVIQVRKIGLSNNYTARMVHYAQMLIWRYYLKVRDDDSMIEAAFECAAQLLEMHSNRDLQMRQVQDQSKKNSEFRQQFKLVKSLDFNIRIKHPSEYLSLFVTSQFNDKQFQLAECIISDSFLCPCCLLHKPITIAEGAAVMAAGMTNMPSAAIPRSTKSLSFIKDMKFFYRQANSTPTG</sequence>
<evidence type="ECO:0000313" key="2">
    <source>
        <dbReference type="Proteomes" id="UP001470230"/>
    </source>
</evidence>
<keyword evidence="2" id="KW-1185">Reference proteome</keyword>
<dbReference type="Gene3D" id="1.10.472.10">
    <property type="entry name" value="Cyclin-like"/>
    <property type="match status" value="1"/>
</dbReference>
<gene>
    <name evidence="1" type="ORF">M9Y10_043516</name>
</gene>
<reference evidence="1 2" key="1">
    <citation type="submission" date="2024-04" db="EMBL/GenBank/DDBJ databases">
        <title>Tritrichomonas musculus Genome.</title>
        <authorList>
            <person name="Alves-Ferreira E."/>
            <person name="Grigg M."/>
            <person name="Lorenzi H."/>
            <person name="Galac M."/>
        </authorList>
    </citation>
    <scope>NUCLEOTIDE SEQUENCE [LARGE SCALE GENOMIC DNA]</scope>
    <source>
        <strain evidence="1 2">EAF2021</strain>
    </source>
</reference>
<protein>
    <recommendedName>
        <fullName evidence="3">Cyclin N-terminal domain-containing protein</fullName>
    </recommendedName>
</protein>
<accession>A0ABR2K121</accession>
<evidence type="ECO:0000313" key="1">
    <source>
        <dbReference type="EMBL" id="KAK8884406.1"/>
    </source>
</evidence>
<dbReference type="EMBL" id="JAPFFF010000008">
    <property type="protein sequence ID" value="KAK8884406.1"/>
    <property type="molecule type" value="Genomic_DNA"/>
</dbReference>
<comment type="caution">
    <text evidence="1">The sequence shown here is derived from an EMBL/GenBank/DDBJ whole genome shotgun (WGS) entry which is preliminary data.</text>
</comment>
<dbReference type="InterPro" id="IPR036915">
    <property type="entry name" value="Cyclin-like_sf"/>
</dbReference>
<dbReference type="SUPFAM" id="SSF47954">
    <property type="entry name" value="Cyclin-like"/>
    <property type="match status" value="1"/>
</dbReference>
<name>A0ABR2K121_9EUKA</name>
<evidence type="ECO:0008006" key="3">
    <source>
        <dbReference type="Google" id="ProtNLM"/>
    </source>
</evidence>
<proteinExistence type="predicted"/>